<organism evidence="1 2">
    <name type="scientific">Stylosanthes scabra</name>
    <dbReference type="NCBI Taxonomy" id="79078"/>
    <lineage>
        <taxon>Eukaryota</taxon>
        <taxon>Viridiplantae</taxon>
        <taxon>Streptophyta</taxon>
        <taxon>Embryophyta</taxon>
        <taxon>Tracheophyta</taxon>
        <taxon>Spermatophyta</taxon>
        <taxon>Magnoliopsida</taxon>
        <taxon>eudicotyledons</taxon>
        <taxon>Gunneridae</taxon>
        <taxon>Pentapetalae</taxon>
        <taxon>rosids</taxon>
        <taxon>fabids</taxon>
        <taxon>Fabales</taxon>
        <taxon>Fabaceae</taxon>
        <taxon>Papilionoideae</taxon>
        <taxon>50 kb inversion clade</taxon>
        <taxon>dalbergioids sensu lato</taxon>
        <taxon>Dalbergieae</taxon>
        <taxon>Pterocarpus clade</taxon>
        <taxon>Stylosanthes</taxon>
    </lineage>
</organism>
<name>A0ABU6V697_9FABA</name>
<protein>
    <submittedName>
        <fullName evidence="1">Uncharacterized protein</fullName>
    </submittedName>
</protein>
<accession>A0ABU6V697</accession>
<reference evidence="1 2" key="1">
    <citation type="journal article" date="2023" name="Plants (Basel)">
        <title>Bridging the Gap: Combining Genomics and Transcriptomics Approaches to Understand Stylosanthes scabra, an Orphan Legume from the Brazilian Caatinga.</title>
        <authorList>
            <person name="Ferreira-Neto J.R.C."/>
            <person name="da Silva M.D."/>
            <person name="Binneck E."/>
            <person name="de Melo N.F."/>
            <person name="da Silva R.H."/>
            <person name="de Melo A.L.T.M."/>
            <person name="Pandolfi V."/>
            <person name="Bustamante F.O."/>
            <person name="Brasileiro-Vidal A.C."/>
            <person name="Benko-Iseppon A.M."/>
        </authorList>
    </citation>
    <scope>NUCLEOTIDE SEQUENCE [LARGE SCALE GENOMIC DNA]</scope>
    <source>
        <tissue evidence="1">Leaves</tissue>
    </source>
</reference>
<evidence type="ECO:0000313" key="1">
    <source>
        <dbReference type="EMBL" id="MED6168934.1"/>
    </source>
</evidence>
<proteinExistence type="predicted"/>
<comment type="caution">
    <text evidence="1">The sequence shown here is derived from an EMBL/GenBank/DDBJ whole genome shotgun (WGS) entry which is preliminary data.</text>
</comment>
<gene>
    <name evidence="1" type="ORF">PIB30_016417</name>
</gene>
<dbReference type="EMBL" id="JASCZI010151081">
    <property type="protein sequence ID" value="MED6168934.1"/>
    <property type="molecule type" value="Genomic_DNA"/>
</dbReference>
<sequence>MEVLGSSNLEAFDDPPKFGMGNGAISYITRKSHYKATKMITQNTTARCTVVLRKIGIITIKFHNSDRRSLPLNQTIMVGMVTLWKAIPNNFSKVAVSQHMNNGLIFSLLRSGNPNPICGYPTLSNPFGLGCQPYPRRSGLSAE</sequence>
<dbReference type="Proteomes" id="UP001341840">
    <property type="component" value="Unassembled WGS sequence"/>
</dbReference>
<keyword evidence="2" id="KW-1185">Reference proteome</keyword>
<evidence type="ECO:0000313" key="2">
    <source>
        <dbReference type="Proteomes" id="UP001341840"/>
    </source>
</evidence>